<organism evidence="1 2">
    <name type="scientific">Thelohanellus kitauei</name>
    <name type="common">Myxosporean</name>
    <dbReference type="NCBI Taxonomy" id="669202"/>
    <lineage>
        <taxon>Eukaryota</taxon>
        <taxon>Metazoa</taxon>
        <taxon>Cnidaria</taxon>
        <taxon>Myxozoa</taxon>
        <taxon>Myxosporea</taxon>
        <taxon>Bivalvulida</taxon>
        <taxon>Platysporina</taxon>
        <taxon>Myxobolidae</taxon>
        <taxon>Thelohanellus</taxon>
    </lineage>
</organism>
<gene>
    <name evidence="1" type="ORF">RF11_05985</name>
</gene>
<evidence type="ECO:0000313" key="2">
    <source>
        <dbReference type="Proteomes" id="UP000031668"/>
    </source>
</evidence>
<accession>A0A0C2J786</accession>
<reference evidence="1 2" key="1">
    <citation type="journal article" date="2014" name="Genome Biol. Evol.">
        <title>The genome of the myxosporean Thelohanellus kitauei shows adaptations to nutrient acquisition within its fish host.</title>
        <authorList>
            <person name="Yang Y."/>
            <person name="Xiong J."/>
            <person name="Zhou Z."/>
            <person name="Huo F."/>
            <person name="Miao W."/>
            <person name="Ran C."/>
            <person name="Liu Y."/>
            <person name="Zhang J."/>
            <person name="Feng J."/>
            <person name="Wang M."/>
            <person name="Wang M."/>
            <person name="Wang L."/>
            <person name="Yao B."/>
        </authorList>
    </citation>
    <scope>NUCLEOTIDE SEQUENCE [LARGE SCALE GENOMIC DNA]</scope>
    <source>
        <strain evidence="1">Wuqing</strain>
    </source>
</reference>
<sequence>MGGQARTNNAVEGWHNSLSKSLRSSHPNIWVFSKAIQNEQNLKEFKLAHANEDANTHQRRRYRDLIIRIENLVRLYQLGTNVLNFVVRVACNLNIVVIYKCKTKTCCFIDKNLCIYGIRISSKVYEYTEN</sequence>
<dbReference type="Proteomes" id="UP000031668">
    <property type="component" value="Unassembled WGS sequence"/>
</dbReference>
<dbReference type="AlphaFoldDB" id="A0A0C2J786"/>
<dbReference type="EMBL" id="JWZT01004047">
    <property type="protein sequence ID" value="KII65008.1"/>
    <property type="molecule type" value="Genomic_DNA"/>
</dbReference>
<evidence type="ECO:0000313" key="1">
    <source>
        <dbReference type="EMBL" id="KII65008.1"/>
    </source>
</evidence>
<proteinExistence type="predicted"/>
<protein>
    <submittedName>
        <fullName evidence="1">Uncharacterized protein</fullName>
    </submittedName>
</protein>
<dbReference type="OMA" id="THQRRRY"/>
<name>A0A0C2J786_THEKT</name>
<comment type="caution">
    <text evidence="1">The sequence shown here is derived from an EMBL/GenBank/DDBJ whole genome shotgun (WGS) entry which is preliminary data.</text>
</comment>
<keyword evidence="2" id="KW-1185">Reference proteome</keyword>